<sequence>MDLITHYYSAYGLTLGSQIHLPPLTEIEPCPVDVFVKLEKIPSTPPLQPTKIYRAGLQAEFAQTSIQELWLNWGPRLAFKVVNGNEIILDTNQTDEELLSLFTLSEALGLILFQRGYFLLHGSAIQLNGKGVVFLGEPGAGKSTTVAAFAQKGVSVISDDMVCIQISKTEPPVVRPAFPQIKIWENAVNGLQLKKDGLTSVREGVNKFSWHDSSSFTEKAVPLDRIFVLTAPNESTNTYSQVPQHQIPIELLAYFPLADAMLKGEPLKNFFEKSILMAHAVSITKMSRPADFVQLYAFVDNLKANS</sequence>
<dbReference type="RefSeq" id="WP_182458879.1">
    <property type="nucleotide sequence ID" value="NZ_CP059732.1"/>
</dbReference>
<dbReference type="SUPFAM" id="SSF53795">
    <property type="entry name" value="PEP carboxykinase-like"/>
    <property type="match status" value="1"/>
</dbReference>
<keyword evidence="1" id="KW-0418">Kinase</keyword>
<proteinExistence type="predicted"/>
<dbReference type="KEGG" id="sfol:H3H32_27120"/>
<dbReference type="Gene3D" id="3.40.50.300">
    <property type="entry name" value="P-loop containing nucleotide triphosphate hydrolases"/>
    <property type="match status" value="1"/>
</dbReference>
<evidence type="ECO:0000313" key="2">
    <source>
        <dbReference type="Proteomes" id="UP000515369"/>
    </source>
</evidence>
<keyword evidence="1" id="KW-0808">Transferase</keyword>
<accession>A0A7G5GRV5</accession>
<name>A0A7G5GRV5_9BACT</name>
<keyword evidence="2" id="KW-1185">Reference proteome</keyword>
<reference evidence="1 2" key="1">
    <citation type="submission" date="2020-07" db="EMBL/GenBank/DDBJ databases">
        <title>Spirosoma foliorum sp. nov., isolated from the leaves on the Nejang mountain Korea, Republic of.</title>
        <authorList>
            <person name="Ho H."/>
            <person name="Lee Y.-J."/>
            <person name="Nurcahyanto D.-A."/>
            <person name="Kim S.-G."/>
        </authorList>
    </citation>
    <scope>NUCLEOTIDE SEQUENCE [LARGE SCALE GENOMIC DNA]</scope>
    <source>
        <strain evidence="1 2">PL0136</strain>
    </source>
</reference>
<dbReference type="InterPro" id="IPR027417">
    <property type="entry name" value="P-loop_NTPase"/>
</dbReference>
<dbReference type="GO" id="GO:0016301">
    <property type="term" value="F:kinase activity"/>
    <property type="evidence" value="ECO:0007669"/>
    <property type="project" value="UniProtKB-KW"/>
</dbReference>
<protein>
    <submittedName>
        <fullName evidence="1">Serine kinase</fullName>
    </submittedName>
</protein>
<dbReference type="EMBL" id="CP059732">
    <property type="protein sequence ID" value="QMW01597.1"/>
    <property type="molecule type" value="Genomic_DNA"/>
</dbReference>
<dbReference type="AlphaFoldDB" id="A0A7G5GRV5"/>
<gene>
    <name evidence="1" type="ORF">H3H32_27120</name>
</gene>
<organism evidence="1 2">
    <name type="scientific">Spirosoma foliorum</name>
    <dbReference type="NCBI Taxonomy" id="2710596"/>
    <lineage>
        <taxon>Bacteria</taxon>
        <taxon>Pseudomonadati</taxon>
        <taxon>Bacteroidota</taxon>
        <taxon>Cytophagia</taxon>
        <taxon>Cytophagales</taxon>
        <taxon>Cytophagaceae</taxon>
        <taxon>Spirosoma</taxon>
    </lineage>
</organism>
<dbReference type="Proteomes" id="UP000515369">
    <property type="component" value="Chromosome"/>
</dbReference>
<evidence type="ECO:0000313" key="1">
    <source>
        <dbReference type="EMBL" id="QMW01597.1"/>
    </source>
</evidence>